<accession>A0A4R4VSI7</accession>
<reference evidence="2 3" key="1">
    <citation type="submission" date="2019-03" db="EMBL/GenBank/DDBJ databases">
        <title>Draft genome sequences of novel Actinobacteria.</title>
        <authorList>
            <person name="Sahin N."/>
            <person name="Ay H."/>
            <person name="Saygin H."/>
        </authorList>
    </citation>
    <scope>NUCLEOTIDE SEQUENCE [LARGE SCALE GENOMIC DNA]</scope>
    <source>
        <strain evidence="2 3">16K309</strain>
    </source>
</reference>
<sequence>MSEDVVELILADHRRFEDLLRTLRSSAGDRRSALGEIAALLVAHAEAEESEVYPVLRKLSAEDAEDVDHGAEEHAEGHEALLALMECDEPGSEEWDSRLEELSKSLTHHLDEEERTVLNDARAQVDADHLAELGEAFTAKRRELIDADCGRIDNVRALVRSKGPSEHQH</sequence>
<evidence type="ECO:0000259" key="1">
    <source>
        <dbReference type="Pfam" id="PF01814"/>
    </source>
</evidence>
<gene>
    <name evidence="2" type="ORF">E1181_05045</name>
</gene>
<name>A0A4R4VSI7_9PSEU</name>
<feature type="domain" description="Hemerythrin-like" evidence="1">
    <location>
        <begin position="5"/>
        <end position="118"/>
    </location>
</feature>
<dbReference type="Gene3D" id="1.20.120.520">
    <property type="entry name" value="nmb1532 protein domain like"/>
    <property type="match status" value="1"/>
</dbReference>
<dbReference type="Proteomes" id="UP000295674">
    <property type="component" value="Unassembled WGS sequence"/>
</dbReference>
<dbReference type="PANTHER" id="PTHR35585">
    <property type="entry name" value="HHE DOMAIN PROTEIN (AFU_ORTHOLOGUE AFUA_4G00730)"/>
    <property type="match status" value="1"/>
</dbReference>
<dbReference type="RefSeq" id="WP_132672723.1">
    <property type="nucleotide sequence ID" value="NZ_SMKS01000005.1"/>
</dbReference>
<dbReference type="Pfam" id="PF01814">
    <property type="entry name" value="Hemerythrin"/>
    <property type="match status" value="1"/>
</dbReference>
<organism evidence="2 3">
    <name type="scientific">Saccharopolyspora terrae</name>
    <dbReference type="NCBI Taxonomy" id="2530384"/>
    <lineage>
        <taxon>Bacteria</taxon>
        <taxon>Bacillati</taxon>
        <taxon>Actinomycetota</taxon>
        <taxon>Actinomycetes</taxon>
        <taxon>Pseudonocardiales</taxon>
        <taxon>Pseudonocardiaceae</taxon>
        <taxon>Saccharopolyspora</taxon>
    </lineage>
</organism>
<comment type="caution">
    <text evidence="2">The sequence shown here is derived from an EMBL/GenBank/DDBJ whole genome shotgun (WGS) entry which is preliminary data.</text>
</comment>
<dbReference type="PANTHER" id="PTHR35585:SF1">
    <property type="entry name" value="HHE DOMAIN PROTEIN (AFU_ORTHOLOGUE AFUA_4G00730)"/>
    <property type="match status" value="1"/>
</dbReference>
<dbReference type="OrthoDB" id="5183396at2"/>
<dbReference type="EMBL" id="SMKS01000005">
    <property type="protein sequence ID" value="TDD08852.1"/>
    <property type="molecule type" value="Genomic_DNA"/>
</dbReference>
<keyword evidence="3" id="KW-1185">Reference proteome</keyword>
<dbReference type="InterPro" id="IPR012312">
    <property type="entry name" value="Hemerythrin-like"/>
</dbReference>
<protein>
    <submittedName>
        <fullName evidence="2">Hemerythrin domain-containing protein</fullName>
    </submittedName>
</protein>
<dbReference type="AlphaFoldDB" id="A0A4R4VSI7"/>
<evidence type="ECO:0000313" key="2">
    <source>
        <dbReference type="EMBL" id="TDD08852.1"/>
    </source>
</evidence>
<proteinExistence type="predicted"/>
<evidence type="ECO:0000313" key="3">
    <source>
        <dbReference type="Proteomes" id="UP000295674"/>
    </source>
</evidence>